<dbReference type="InterPro" id="IPR000182">
    <property type="entry name" value="GNAT_dom"/>
</dbReference>
<name>A0A6N7EIZ9_9MICO</name>
<dbReference type="CDD" id="cd04301">
    <property type="entry name" value="NAT_SF"/>
    <property type="match status" value="1"/>
</dbReference>
<keyword evidence="2" id="KW-0012">Acyltransferase</keyword>
<dbReference type="EMBL" id="WHPC01000064">
    <property type="protein sequence ID" value="MPV38139.1"/>
    <property type="molecule type" value="Genomic_DNA"/>
</dbReference>
<dbReference type="PROSITE" id="PS51186">
    <property type="entry name" value="GNAT"/>
    <property type="match status" value="1"/>
</dbReference>
<evidence type="ECO:0000313" key="5">
    <source>
        <dbReference type="Proteomes" id="UP000437709"/>
    </source>
</evidence>
<feature type="domain" description="N-acetyltransferase" evidence="3">
    <location>
        <begin position="10"/>
        <end position="165"/>
    </location>
</feature>
<evidence type="ECO:0000313" key="4">
    <source>
        <dbReference type="EMBL" id="MPV38139.1"/>
    </source>
</evidence>
<evidence type="ECO:0000256" key="1">
    <source>
        <dbReference type="ARBA" id="ARBA00022679"/>
    </source>
</evidence>
<dbReference type="AlphaFoldDB" id="A0A6N7EIZ9"/>
<reference evidence="4 5" key="1">
    <citation type="submission" date="2019-10" db="EMBL/GenBank/DDBJ databases">
        <title>Georgenia wutianyii sp. nov. and Georgenia yuyongxinii sp. nov. isolated from plateau pika (Ochotona curzoniae) in the Qinghai-Tibet plateau of China.</title>
        <authorList>
            <person name="Tian Z."/>
        </authorList>
    </citation>
    <scope>NUCLEOTIDE SEQUENCE [LARGE SCALE GENOMIC DNA]</scope>
    <source>
        <strain evidence="4 5">JCM 19765</strain>
    </source>
</reference>
<dbReference type="GO" id="GO:0016747">
    <property type="term" value="F:acyltransferase activity, transferring groups other than amino-acyl groups"/>
    <property type="evidence" value="ECO:0007669"/>
    <property type="project" value="InterPro"/>
</dbReference>
<dbReference type="InterPro" id="IPR016181">
    <property type="entry name" value="Acyl_CoA_acyltransferase"/>
</dbReference>
<dbReference type="PANTHER" id="PTHR43877">
    <property type="entry name" value="AMINOALKYLPHOSPHONATE N-ACETYLTRANSFERASE-RELATED-RELATED"/>
    <property type="match status" value="1"/>
</dbReference>
<dbReference type="OrthoDB" id="5243635at2"/>
<keyword evidence="1 4" id="KW-0808">Transferase</keyword>
<dbReference type="InterPro" id="IPR050832">
    <property type="entry name" value="Bact_Acetyltransf"/>
</dbReference>
<dbReference type="SUPFAM" id="SSF55729">
    <property type="entry name" value="Acyl-CoA N-acyltransferases (Nat)"/>
    <property type="match status" value="1"/>
</dbReference>
<organism evidence="4 5">
    <name type="scientific">Georgenia subflava</name>
    <dbReference type="NCBI Taxonomy" id="1622177"/>
    <lineage>
        <taxon>Bacteria</taxon>
        <taxon>Bacillati</taxon>
        <taxon>Actinomycetota</taxon>
        <taxon>Actinomycetes</taxon>
        <taxon>Micrococcales</taxon>
        <taxon>Bogoriellaceae</taxon>
        <taxon>Georgenia</taxon>
    </lineage>
</organism>
<dbReference type="Gene3D" id="3.40.630.30">
    <property type="match status" value="1"/>
</dbReference>
<dbReference type="Pfam" id="PF00583">
    <property type="entry name" value="Acetyltransf_1"/>
    <property type="match status" value="1"/>
</dbReference>
<protein>
    <submittedName>
        <fullName evidence="4">GNAT family N-acetyltransferase</fullName>
    </submittedName>
</protein>
<proteinExistence type="predicted"/>
<accession>A0A6N7EIZ9</accession>
<sequence>MPTTSPLPAARIRPATVLDAAALAAVHLQGWRETYGAKIPEAVYVDRAEHGTAVWEEMLSDPDAPTTWVAHRDGEPVGLARAEAPGAGNVRPLELRLLYVLAAEQGHGTGHNLVQLAIGDAPCFLWVEEGNVRAQDFYRDLGFELDGATRQTAAQGHLTELRMVR</sequence>
<gene>
    <name evidence="4" type="ORF">GB881_13980</name>
</gene>
<dbReference type="RefSeq" id="WP_152196314.1">
    <property type="nucleotide sequence ID" value="NZ_VUKD01000005.1"/>
</dbReference>
<keyword evidence="5" id="KW-1185">Reference proteome</keyword>
<dbReference type="Proteomes" id="UP000437709">
    <property type="component" value="Unassembled WGS sequence"/>
</dbReference>
<evidence type="ECO:0000259" key="3">
    <source>
        <dbReference type="PROSITE" id="PS51186"/>
    </source>
</evidence>
<comment type="caution">
    <text evidence="4">The sequence shown here is derived from an EMBL/GenBank/DDBJ whole genome shotgun (WGS) entry which is preliminary data.</text>
</comment>
<evidence type="ECO:0000256" key="2">
    <source>
        <dbReference type="ARBA" id="ARBA00023315"/>
    </source>
</evidence>